<dbReference type="InterPro" id="IPR040132">
    <property type="entry name" value="Tex1/THOC3"/>
</dbReference>
<name>A0A0G4F664_VITBC</name>
<evidence type="ECO:0000313" key="5">
    <source>
        <dbReference type="EMBL" id="CEM07467.1"/>
    </source>
</evidence>
<organism evidence="5 6">
    <name type="scientific">Vitrella brassicaformis (strain CCMP3155)</name>
    <dbReference type="NCBI Taxonomy" id="1169540"/>
    <lineage>
        <taxon>Eukaryota</taxon>
        <taxon>Sar</taxon>
        <taxon>Alveolata</taxon>
        <taxon>Colpodellida</taxon>
        <taxon>Vitrellaceae</taxon>
        <taxon>Vitrella</taxon>
    </lineage>
</organism>
<dbReference type="InterPro" id="IPR001680">
    <property type="entry name" value="WD40_rpt"/>
</dbReference>
<evidence type="ECO:0000256" key="4">
    <source>
        <dbReference type="PROSITE-ProRule" id="PRU00221"/>
    </source>
</evidence>
<sequence length="435" mass="48372">MSSVTGSDITQLVTKRYQVPSDPAVLAAYLSQRRTFELQQKQEFQEFGLRDTRWTPPRRAAETRKGLGVRSLDWSSSGDYFIVCCREKVWVCKTAPQQSTHDFEVACEVSSDDDKYECAAANPKQDHIFALGHRSNRKLAIYDIRVDPRSGPSATGSPARTTQPIRTPAVAKAKELGRAEMRDDWPQRLAWRPDGTVLAIADSRDKLTIYDIRLASRPIPASDKKYGNNSIEALAYDSLGEYLFVASQSYLEVYRGQPLPGEQRVHLSKGGAILRQTDETSAVTTLAADPGGEWMACGYDDGLVELWDLQTMTCPKTIACSTGSIGTLSVNHDGSLLALGGPYDQMVFIWGVDTDVLVHSWAPGKEHTHITKCKWHPRQNILLYSLHEGSLDESYEAVYRVDMPLGERDKTVRELSAIKVVSMTDFTLPPVRAPG</sequence>
<evidence type="ECO:0000313" key="6">
    <source>
        <dbReference type="Proteomes" id="UP000041254"/>
    </source>
</evidence>
<evidence type="ECO:0000256" key="1">
    <source>
        <dbReference type="ARBA" id="ARBA00022574"/>
    </source>
</evidence>
<dbReference type="PROSITE" id="PS50082">
    <property type="entry name" value="WD_REPEATS_2"/>
    <property type="match status" value="1"/>
</dbReference>
<comment type="similarity">
    <text evidence="3">Belongs to the THOC3 family.</text>
</comment>
<dbReference type="SUPFAM" id="SSF50978">
    <property type="entry name" value="WD40 repeat-like"/>
    <property type="match status" value="1"/>
</dbReference>
<dbReference type="PANTHER" id="PTHR22839">
    <property type="entry name" value="THO COMPLEX SUBUNIT 3 THO3"/>
    <property type="match status" value="1"/>
</dbReference>
<dbReference type="GO" id="GO:0000445">
    <property type="term" value="C:THO complex part of transcription export complex"/>
    <property type="evidence" value="ECO:0007669"/>
    <property type="project" value="TreeGrafter"/>
</dbReference>
<dbReference type="OrthoDB" id="340259at2759"/>
<accession>A0A0G4F664</accession>
<dbReference type="EMBL" id="CDMY01000376">
    <property type="protein sequence ID" value="CEM07467.1"/>
    <property type="molecule type" value="Genomic_DNA"/>
</dbReference>
<gene>
    <name evidence="5" type="ORF">Vbra_14451</name>
</gene>
<protein>
    <submittedName>
        <fullName evidence="5">Uncharacterized protein</fullName>
    </submittedName>
</protein>
<keyword evidence="2" id="KW-0677">Repeat</keyword>
<dbReference type="Proteomes" id="UP000041254">
    <property type="component" value="Unassembled WGS sequence"/>
</dbReference>
<evidence type="ECO:0000256" key="2">
    <source>
        <dbReference type="ARBA" id="ARBA00022737"/>
    </source>
</evidence>
<dbReference type="InterPro" id="IPR036322">
    <property type="entry name" value="WD40_repeat_dom_sf"/>
</dbReference>
<reference evidence="5 6" key="1">
    <citation type="submission" date="2014-11" db="EMBL/GenBank/DDBJ databases">
        <authorList>
            <person name="Zhu J."/>
            <person name="Qi W."/>
            <person name="Song R."/>
        </authorList>
    </citation>
    <scope>NUCLEOTIDE SEQUENCE [LARGE SCALE GENOMIC DNA]</scope>
</reference>
<feature type="repeat" description="WD" evidence="4">
    <location>
        <begin position="276"/>
        <end position="317"/>
    </location>
</feature>
<dbReference type="STRING" id="1169540.A0A0G4F664"/>
<dbReference type="InParanoid" id="A0A0G4F664"/>
<dbReference type="SMART" id="SM00320">
    <property type="entry name" value="WD40"/>
    <property type="match status" value="4"/>
</dbReference>
<proteinExistence type="inferred from homology"/>
<keyword evidence="1 4" id="KW-0853">WD repeat</keyword>
<dbReference type="Gene3D" id="2.130.10.10">
    <property type="entry name" value="YVTN repeat-like/Quinoprotein amine dehydrogenase"/>
    <property type="match status" value="2"/>
</dbReference>
<keyword evidence="6" id="KW-1185">Reference proteome</keyword>
<dbReference type="VEuPathDB" id="CryptoDB:Vbra_14451"/>
<dbReference type="AlphaFoldDB" id="A0A0G4F664"/>
<dbReference type="GO" id="GO:0006406">
    <property type="term" value="P:mRNA export from nucleus"/>
    <property type="evidence" value="ECO:0007669"/>
    <property type="project" value="InterPro"/>
</dbReference>
<dbReference type="InterPro" id="IPR015943">
    <property type="entry name" value="WD40/YVTN_repeat-like_dom_sf"/>
</dbReference>
<dbReference type="PhylomeDB" id="A0A0G4F664"/>
<evidence type="ECO:0000256" key="3">
    <source>
        <dbReference type="ARBA" id="ARBA00046343"/>
    </source>
</evidence>
<dbReference type="PANTHER" id="PTHR22839:SF0">
    <property type="entry name" value="THO COMPLEX SUBUNIT 3"/>
    <property type="match status" value="1"/>
</dbReference>
<dbReference type="Pfam" id="PF00400">
    <property type="entry name" value="WD40"/>
    <property type="match status" value="1"/>
</dbReference>